<evidence type="ECO:0000256" key="22">
    <source>
        <dbReference type="ARBA" id="ARBA00023268"/>
    </source>
</evidence>
<evidence type="ECO:0000256" key="8">
    <source>
        <dbReference type="ARBA" id="ARBA00022475"/>
    </source>
</evidence>
<keyword evidence="16" id="KW-0133">Cell shape</keyword>
<dbReference type="Gene3D" id="3.40.710.10">
    <property type="entry name" value="DD-peptidase/beta-lactamase superfamily"/>
    <property type="match status" value="3"/>
</dbReference>
<evidence type="ECO:0000256" key="16">
    <source>
        <dbReference type="ARBA" id="ARBA00022960"/>
    </source>
</evidence>
<evidence type="ECO:0000256" key="7">
    <source>
        <dbReference type="ARBA" id="ARBA00018638"/>
    </source>
</evidence>
<keyword evidence="14 29" id="KW-0812">Transmembrane</keyword>
<feature type="transmembrane region" description="Helical" evidence="29">
    <location>
        <begin position="12"/>
        <end position="43"/>
    </location>
</feature>
<evidence type="ECO:0000256" key="11">
    <source>
        <dbReference type="ARBA" id="ARBA00022670"/>
    </source>
</evidence>
<keyword evidence="22" id="KW-0511">Multifunctional enzyme</keyword>
<protein>
    <recommendedName>
        <fullName evidence="7">Penicillin-binding protein 1A</fullName>
        <ecNumber evidence="25">2.4.99.28</ecNumber>
        <ecNumber evidence="6">3.4.16.4</ecNumber>
    </recommendedName>
</protein>
<reference evidence="33 34" key="1">
    <citation type="journal article" date="2019" name="PLoS ONE">
        <title>Pup mortality in New Zealand sea lions (Phocarctos hookeri) at Enderby Island, Auckland Islands, 2013-18.</title>
        <authorList>
            <person name="Michael S.A."/>
            <person name="Hayman D.T.S."/>
            <person name="Gray R."/>
            <person name="Zhang J."/>
            <person name="Rogers L."/>
            <person name="Roe W.D."/>
        </authorList>
    </citation>
    <scope>NUCLEOTIDE SEQUENCE [LARGE SCALE GENOMIC DNA]</scope>
    <source>
        <strain evidence="33 34">SM868</strain>
    </source>
</reference>
<dbReference type="GO" id="GO:0005886">
    <property type="term" value="C:plasma membrane"/>
    <property type="evidence" value="ECO:0007669"/>
    <property type="project" value="UniProtKB-SubCell"/>
</dbReference>
<evidence type="ECO:0000256" key="29">
    <source>
        <dbReference type="SAM" id="Phobius"/>
    </source>
</evidence>
<accession>A0A844LXY2</accession>
<comment type="pathway">
    <text evidence="27">Glycan biosynthesis.</text>
</comment>
<dbReference type="InterPro" id="IPR050396">
    <property type="entry name" value="Glycosyltr_51/Transpeptidase"/>
</dbReference>
<comment type="catalytic activity">
    <reaction evidence="26">
        <text>[GlcNAc-(1-&gt;4)-Mur2Ac(oyl-L-Ala-gamma-D-Glu-L-Lys-D-Ala-D-Ala)](n)-di-trans,octa-cis-undecaprenyl diphosphate + beta-D-GlcNAc-(1-&gt;4)-Mur2Ac(oyl-L-Ala-gamma-D-Glu-L-Lys-D-Ala-D-Ala)-di-trans,octa-cis-undecaprenyl diphosphate = [GlcNAc-(1-&gt;4)-Mur2Ac(oyl-L-Ala-gamma-D-Glu-L-Lys-D-Ala-D-Ala)](n+1)-di-trans,octa-cis-undecaprenyl diphosphate + di-trans,octa-cis-undecaprenyl diphosphate + H(+)</text>
        <dbReference type="Rhea" id="RHEA:23708"/>
        <dbReference type="Rhea" id="RHEA-COMP:9602"/>
        <dbReference type="Rhea" id="RHEA-COMP:9603"/>
        <dbReference type="ChEBI" id="CHEBI:15378"/>
        <dbReference type="ChEBI" id="CHEBI:58405"/>
        <dbReference type="ChEBI" id="CHEBI:60033"/>
        <dbReference type="ChEBI" id="CHEBI:78435"/>
        <dbReference type="EC" id="2.4.99.28"/>
    </reaction>
</comment>
<keyword evidence="11" id="KW-0645">Protease</keyword>
<evidence type="ECO:0000256" key="5">
    <source>
        <dbReference type="ARBA" id="ARBA00007739"/>
    </source>
</evidence>
<dbReference type="GO" id="GO:0046677">
    <property type="term" value="P:response to antibiotic"/>
    <property type="evidence" value="ECO:0007669"/>
    <property type="project" value="UniProtKB-KW"/>
</dbReference>
<comment type="similarity">
    <text evidence="4">In the C-terminal section; belongs to the transpeptidase family.</text>
</comment>
<keyword evidence="12" id="KW-0328">Glycosyltransferase</keyword>
<dbReference type="GO" id="GO:0071555">
    <property type="term" value="P:cell wall organization"/>
    <property type="evidence" value="ECO:0007669"/>
    <property type="project" value="UniProtKB-KW"/>
</dbReference>
<evidence type="ECO:0000256" key="18">
    <source>
        <dbReference type="ARBA" id="ARBA00022984"/>
    </source>
</evidence>
<dbReference type="UniPathway" id="UPA00219"/>
<evidence type="ECO:0000313" key="34">
    <source>
        <dbReference type="Proteomes" id="UP000442109"/>
    </source>
</evidence>
<feature type="domain" description="Penicillin-binding protein transpeptidase" evidence="30">
    <location>
        <begin position="429"/>
        <end position="600"/>
    </location>
</feature>
<evidence type="ECO:0000256" key="14">
    <source>
        <dbReference type="ARBA" id="ARBA00022692"/>
    </source>
</evidence>
<evidence type="ECO:0000256" key="20">
    <source>
        <dbReference type="ARBA" id="ARBA00023136"/>
    </source>
</evidence>
<keyword evidence="20 29" id="KW-0472">Membrane</keyword>
<comment type="catalytic activity">
    <reaction evidence="24">
        <text>Preferential cleavage: (Ac)2-L-Lys-D-Ala-|-D-Ala. Also transpeptidation of peptidyl-alanyl moieties that are N-acyl substituents of D-alanine.</text>
        <dbReference type="EC" id="3.4.16.4"/>
    </reaction>
</comment>
<evidence type="ECO:0000256" key="25">
    <source>
        <dbReference type="ARBA" id="ARBA00044770"/>
    </source>
</evidence>
<dbReference type="SUPFAM" id="SSF56601">
    <property type="entry name" value="beta-lactamase/transpeptidase-like"/>
    <property type="match status" value="1"/>
</dbReference>
<feature type="domain" description="Penicillin-binding protein OB-like" evidence="32">
    <location>
        <begin position="336"/>
        <end position="427"/>
    </location>
</feature>
<feature type="compositionally biased region" description="Low complexity" evidence="28">
    <location>
        <begin position="891"/>
        <end position="914"/>
    </location>
</feature>
<evidence type="ECO:0000256" key="6">
    <source>
        <dbReference type="ARBA" id="ARBA00012448"/>
    </source>
</evidence>
<dbReference type="FunFam" id="1.10.3810.10:FF:000003">
    <property type="entry name" value="Penicillin-binding protein 1a"/>
    <property type="match status" value="1"/>
</dbReference>
<keyword evidence="8" id="KW-1003">Cell membrane</keyword>
<dbReference type="GO" id="GO:0008658">
    <property type="term" value="F:penicillin binding"/>
    <property type="evidence" value="ECO:0007669"/>
    <property type="project" value="InterPro"/>
</dbReference>
<dbReference type="EMBL" id="WFKQ01000001">
    <property type="protein sequence ID" value="MUG31435.1"/>
    <property type="molecule type" value="Genomic_DNA"/>
</dbReference>
<dbReference type="GO" id="GO:0030288">
    <property type="term" value="C:outer membrane-bounded periplasmic space"/>
    <property type="evidence" value="ECO:0007669"/>
    <property type="project" value="TreeGrafter"/>
</dbReference>
<evidence type="ECO:0000256" key="2">
    <source>
        <dbReference type="ARBA" id="ARBA00004249"/>
    </source>
</evidence>
<comment type="function">
    <text evidence="1">Cell wall formation. Synthesis of cross-linked peptidoglycan from the lipid intermediates. The enzyme has a penicillin-insensitive transglycosylase N-terminal domain (formation of linear glycan strands) and a penicillin-sensitive transpeptidase C-terminal domain (cross-linking of the peptide subunits).</text>
</comment>
<evidence type="ECO:0000256" key="24">
    <source>
        <dbReference type="ARBA" id="ARBA00034000"/>
    </source>
</evidence>
<dbReference type="RefSeq" id="WP_155586630.1">
    <property type="nucleotide sequence ID" value="NZ_WFKQ01000001.1"/>
</dbReference>
<keyword evidence="19 29" id="KW-1133">Transmembrane helix</keyword>
<evidence type="ECO:0000256" key="23">
    <source>
        <dbReference type="ARBA" id="ARBA00023316"/>
    </source>
</evidence>
<dbReference type="GO" id="GO:0008360">
    <property type="term" value="P:regulation of cell shape"/>
    <property type="evidence" value="ECO:0007669"/>
    <property type="project" value="UniProtKB-KW"/>
</dbReference>
<evidence type="ECO:0000256" key="17">
    <source>
        <dbReference type="ARBA" id="ARBA00022968"/>
    </source>
</evidence>
<evidence type="ECO:0000256" key="1">
    <source>
        <dbReference type="ARBA" id="ARBA00002624"/>
    </source>
</evidence>
<dbReference type="Proteomes" id="UP000442109">
    <property type="component" value="Unassembled WGS sequence"/>
</dbReference>
<dbReference type="Pfam" id="PF17092">
    <property type="entry name" value="PCB_OB"/>
    <property type="match status" value="1"/>
</dbReference>
<dbReference type="GO" id="GO:0008955">
    <property type="term" value="F:peptidoglycan glycosyltransferase activity"/>
    <property type="evidence" value="ECO:0007669"/>
    <property type="project" value="UniProtKB-EC"/>
</dbReference>
<evidence type="ECO:0000313" key="33">
    <source>
        <dbReference type="EMBL" id="MUG31435.1"/>
    </source>
</evidence>
<dbReference type="EC" id="2.4.99.28" evidence="25"/>
<feature type="region of interest" description="Disordered" evidence="28">
    <location>
        <begin position="836"/>
        <end position="940"/>
    </location>
</feature>
<feature type="compositionally biased region" description="Low complexity" evidence="28">
    <location>
        <begin position="845"/>
        <end position="857"/>
    </location>
</feature>
<dbReference type="GO" id="GO:0009252">
    <property type="term" value="P:peptidoglycan biosynthetic process"/>
    <property type="evidence" value="ECO:0007669"/>
    <property type="project" value="UniProtKB-UniPathway"/>
</dbReference>
<name>A0A844LXY2_9GAMM</name>
<evidence type="ECO:0000259" key="32">
    <source>
        <dbReference type="Pfam" id="PF17092"/>
    </source>
</evidence>
<evidence type="ECO:0000256" key="15">
    <source>
        <dbReference type="ARBA" id="ARBA00022801"/>
    </source>
</evidence>
<evidence type="ECO:0000256" key="27">
    <source>
        <dbReference type="ARBA" id="ARBA00060592"/>
    </source>
</evidence>
<evidence type="ECO:0000256" key="4">
    <source>
        <dbReference type="ARBA" id="ARBA00007090"/>
    </source>
</evidence>
<dbReference type="OrthoDB" id="9766909at2"/>
<evidence type="ECO:0000256" key="28">
    <source>
        <dbReference type="SAM" id="MobiDB-lite"/>
    </source>
</evidence>
<comment type="subcellular location">
    <subcellularLocation>
        <location evidence="2">Cell inner membrane</location>
        <topology evidence="2">Single-pass type II membrane protein</topology>
    </subcellularLocation>
</comment>
<keyword evidence="13" id="KW-0808">Transferase</keyword>
<feature type="compositionally biased region" description="Basic and acidic residues" evidence="28">
    <location>
        <begin position="920"/>
        <end position="932"/>
    </location>
</feature>
<evidence type="ECO:0000256" key="21">
    <source>
        <dbReference type="ARBA" id="ARBA00023251"/>
    </source>
</evidence>
<dbReference type="GO" id="GO:0009002">
    <property type="term" value="F:serine-type D-Ala-D-Ala carboxypeptidase activity"/>
    <property type="evidence" value="ECO:0007669"/>
    <property type="project" value="UniProtKB-EC"/>
</dbReference>
<feature type="compositionally biased region" description="Acidic residues" evidence="28">
    <location>
        <begin position="664"/>
        <end position="674"/>
    </location>
</feature>
<dbReference type="InterPro" id="IPR023346">
    <property type="entry name" value="Lysozyme-like_dom_sf"/>
</dbReference>
<keyword evidence="10" id="KW-0121">Carboxypeptidase</keyword>
<keyword evidence="21" id="KW-0046">Antibiotic resistance</keyword>
<keyword evidence="34" id="KW-1185">Reference proteome</keyword>
<comment type="similarity">
    <text evidence="5">In the N-terminal section; belongs to the glycosyltransferase 51 family.</text>
</comment>
<dbReference type="InterPro" id="IPR012338">
    <property type="entry name" value="Beta-lactam/transpept-like"/>
</dbReference>
<feature type="domain" description="Penicillin-binding protein transpeptidase" evidence="30">
    <location>
        <begin position="721"/>
        <end position="804"/>
    </location>
</feature>
<dbReference type="InterPro" id="IPR031376">
    <property type="entry name" value="PCB_OB"/>
</dbReference>
<evidence type="ECO:0000256" key="12">
    <source>
        <dbReference type="ARBA" id="ARBA00022676"/>
    </source>
</evidence>
<organism evidence="33 34">
    <name type="scientific">Psychrobacter sanguinis</name>
    <dbReference type="NCBI Taxonomy" id="861445"/>
    <lineage>
        <taxon>Bacteria</taxon>
        <taxon>Pseudomonadati</taxon>
        <taxon>Pseudomonadota</taxon>
        <taxon>Gammaproteobacteria</taxon>
        <taxon>Moraxellales</taxon>
        <taxon>Moraxellaceae</taxon>
        <taxon>Psychrobacter</taxon>
    </lineage>
</organism>
<evidence type="ECO:0000256" key="10">
    <source>
        <dbReference type="ARBA" id="ARBA00022645"/>
    </source>
</evidence>
<comment type="caution">
    <text evidence="33">The sequence shown here is derived from an EMBL/GenBank/DDBJ whole genome shotgun (WGS) entry which is preliminary data.</text>
</comment>
<evidence type="ECO:0000256" key="13">
    <source>
        <dbReference type="ARBA" id="ARBA00022679"/>
    </source>
</evidence>
<keyword evidence="9" id="KW-0997">Cell inner membrane</keyword>
<dbReference type="EC" id="3.4.16.4" evidence="6"/>
<dbReference type="GO" id="GO:0006508">
    <property type="term" value="P:proteolysis"/>
    <property type="evidence" value="ECO:0007669"/>
    <property type="project" value="UniProtKB-KW"/>
</dbReference>
<feature type="region of interest" description="Disordered" evidence="28">
    <location>
        <begin position="655"/>
        <end position="685"/>
    </location>
</feature>
<dbReference type="InterPro" id="IPR001460">
    <property type="entry name" value="PCN-bd_Tpept"/>
</dbReference>
<dbReference type="PANTHER" id="PTHR32282">
    <property type="entry name" value="BINDING PROTEIN TRANSPEPTIDASE, PUTATIVE-RELATED"/>
    <property type="match status" value="1"/>
</dbReference>
<keyword evidence="18" id="KW-0573">Peptidoglycan synthesis</keyword>
<gene>
    <name evidence="33" type="ORF">GB996_01330</name>
</gene>
<comment type="pathway">
    <text evidence="3">Cell wall biogenesis; peptidoglycan biosynthesis.</text>
</comment>
<keyword evidence="17" id="KW-0735">Signal-anchor</keyword>
<dbReference type="Pfam" id="PF00912">
    <property type="entry name" value="Transgly"/>
    <property type="match status" value="1"/>
</dbReference>
<sequence length="940" mass="103321">MPQSSANSRLIHYIVSILLAIVALALILVLAFPIGFYGMAMYITPNLPSISEMKSTNLEMPLQIYSKDDKLIGQYGNRMSLPVTYDDIPKNFINAFLAAEDSSFYEHSGISIKGLGRAITEIITEDGGQTGGSTITMQVAKNYFLSPERTFSRKLTELYLARSIEDQLSKEEILTLYVNKIYMGEGAYGIRAAAKKYYSKSLDKLTIAEMATLAGLPKAPSQNNPVSNPEEALERRNWILGRMLELGYITQAQHDTAVKEPIGVHLYKEQLDVNMPYLAEMTRRTLVDRYGEDVVNAGWRVKLTVDSEDQKAADTAIKKGLIGYDRRHGWRGVEAHGEPLSKFTTYSNMVPAKVVEVSGRSFKAELADGEVVTVPWSGMSWAKEYLDANRIRRYPNSASDLVKKDDIVRLIANENKTAWRLTQIPKVQGSLVALDPETGAVEALVGGFDFRYSKFNRATQGWRQPGSTIKPLNYAAALEKGYRPDSMISDGPLRIGDWQPKNSDNRFYGDMTIRRGLILSRNLVSIRLLQAVGTSDARQLLDQFGLDKDKLPTTLSLALGAGQATPLQMATAYSAFANGGHRIQPYFIDQIYDYDNKLLYLANPQRACALCFNNDLQKLNAKLKQDYEKQAEADAKLHQLALKALAEDPKLLQVADSTQSETVDSADDGAEDEADNAKAKPKNSKASLQAAIEAIRYDAGPQSDRLKPVPITYQVADQAPRILKPNVAYEMAGMLRDVIQRGTGTRAKALGRTDVGGKTGTTNEMKDAWFAGFHPTQVSIVWVGFDQPSTLGRGEYGGVAALPIWVDYMRTALKSVPYQWVSVNNKAKSETAKQEVINLSDDNDNTTAGATGSGSDTRITNQKVTDGVVRPPRASLIERQPPKPVEPPKPVNSNNNSNSNSSANADTSSTRAAPKPAPKPAEKPKAEPKSTENKAAPAND</sequence>
<dbReference type="AlphaFoldDB" id="A0A844LXY2"/>
<keyword evidence="23" id="KW-0961">Cell wall biogenesis/degradation</keyword>
<dbReference type="InterPro" id="IPR001264">
    <property type="entry name" value="Glyco_trans_51"/>
</dbReference>
<evidence type="ECO:0000259" key="30">
    <source>
        <dbReference type="Pfam" id="PF00905"/>
    </source>
</evidence>
<evidence type="ECO:0000259" key="31">
    <source>
        <dbReference type="Pfam" id="PF00912"/>
    </source>
</evidence>
<evidence type="ECO:0000256" key="19">
    <source>
        <dbReference type="ARBA" id="ARBA00022989"/>
    </source>
</evidence>
<dbReference type="Gene3D" id="1.10.3810.10">
    <property type="entry name" value="Biosynthetic peptidoglycan transglycosylase-like"/>
    <property type="match status" value="1"/>
</dbReference>
<evidence type="ECO:0000256" key="26">
    <source>
        <dbReference type="ARBA" id="ARBA00049902"/>
    </source>
</evidence>
<evidence type="ECO:0000256" key="9">
    <source>
        <dbReference type="ARBA" id="ARBA00022519"/>
    </source>
</evidence>
<dbReference type="PANTHER" id="PTHR32282:SF27">
    <property type="entry name" value="PENICILLIN-BINDING PROTEIN 1A"/>
    <property type="match status" value="1"/>
</dbReference>
<keyword evidence="15" id="KW-0378">Hydrolase</keyword>
<dbReference type="InterPro" id="IPR036950">
    <property type="entry name" value="PBP_transglycosylase"/>
</dbReference>
<feature type="domain" description="Glycosyl transferase family 51" evidence="31">
    <location>
        <begin position="70"/>
        <end position="243"/>
    </location>
</feature>
<dbReference type="SUPFAM" id="SSF53955">
    <property type="entry name" value="Lysozyme-like"/>
    <property type="match status" value="1"/>
</dbReference>
<proteinExistence type="inferred from homology"/>
<evidence type="ECO:0000256" key="3">
    <source>
        <dbReference type="ARBA" id="ARBA00004752"/>
    </source>
</evidence>
<dbReference type="Pfam" id="PF00905">
    <property type="entry name" value="Transpeptidase"/>
    <property type="match status" value="2"/>
</dbReference>